<dbReference type="EC" id="2.3.2.31" evidence="6"/>
<name>A0A7N0U4P1_KALFE</name>
<dbReference type="Gramene" id="Kaladp0053s0588.1.v1.1">
    <property type="protein sequence ID" value="Kaladp0053s0588.1.v1.1"/>
    <property type="gene ID" value="Kaladp0053s0588.v1.1"/>
</dbReference>
<dbReference type="FunFam" id="1.20.120.1750:FF:000029">
    <property type="entry name" value="RBR-type E3 ubiquitin transferase"/>
    <property type="match status" value="1"/>
</dbReference>
<dbReference type="SMART" id="SM00184">
    <property type="entry name" value="RING"/>
    <property type="match status" value="2"/>
</dbReference>
<evidence type="ECO:0000256" key="11">
    <source>
        <dbReference type="ARBA" id="ARBA00022786"/>
    </source>
</evidence>
<dbReference type="GO" id="GO:0008270">
    <property type="term" value="F:zinc ion binding"/>
    <property type="evidence" value="ECO:0007669"/>
    <property type="project" value="UniProtKB-KW"/>
</dbReference>
<comment type="catalytic activity">
    <reaction evidence="1">
        <text>[E2 ubiquitin-conjugating enzyme]-S-ubiquitinyl-L-cysteine + [acceptor protein]-L-lysine = [E2 ubiquitin-conjugating enzyme]-L-cysteine + [acceptor protein]-N(6)-ubiquitinyl-L-lysine.</text>
        <dbReference type="EC" id="2.3.2.31"/>
    </reaction>
</comment>
<dbReference type="Pfam" id="PF05773">
    <property type="entry name" value="RWD"/>
    <property type="match status" value="1"/>
</dbReference>
<dbReference type="InterPro" id="IPR006575">
    <property type="entry name" value="RWD_dom"/>
</dbReference>
<dbReference type="FunFam" id="3.30.40.10:FF:000358">
    <property type="entry name" value="RBR-type E3 ubiquitin transferase"/>
    <property type="match status" value="1"/>
</dbReference>
<keyword evidence="7" id="KW-0808">Transferase</keyword>
<keyword evidence="8" id="KW-0479">Metal-binding</keyword>
<feature type="compositionally biased region" description="Basic residues" evidence="15">
    <location>
        <begin position="1"/>
        <end position="19"/>
    </location>
</feature>
<organism evidence="19 20">
    <name type="scientific">Kalanchoe fedtschenkoi</name>
    <name type="common">Lavender scallops</name>
    <name type="synonym">South American air plant</name>
    <dbReference type="NCBI Taxonomy" id="63787"/>
    <lineage>
        <taxon>Eukaryota</taxon>
        <taxon>Viridiplantae</taxon>
        <taxon>Streptophyta</taxon>
        <taxon>Embryophyta</taxon>
        <taxon>Tracheophyta</taxon>
        <taxon>Spermatophyta</taxon>
        <taxon>Magnoliopsida</taxon>
        <taxon>eudicotyledons</taxon>
        <taxon>Gunneridae</taxon>
        <taxon>Pentapetalae</taxon>
        <taxon>Saxifragales</taxon>
        <taxon>Crassulaceae</taxon>
        <taxon>Kalanchoe</taxon>
    </lineage>
</organism>
<dbReference type="Gene3D" id="3.30.40.10">
    <property type="entry name" value="Zinc/RING finger domain, C3HC4 (zinc finger)"/>
    <property type="match status" value="1"/>
</dbReference>
<dbReference type="CDD" id="cd23134">
    <property type="entry name" value="RING-HC_ITT1-like"/>
    <property type="match status" value="1"/>
</dbReference>
<evidence type="ECO:0000256" key="9">
    <source>
        <dbReference type="ARBA" id="ARBA00022737"/>
    </source>
</evidence>
<evidence type="ECO:0000256" key="4">
    <source>
        <dbReference type="ARBA" id="ARBA00004906"/>
    </source>
</evidence>
<dbReference type="Proteomes" id="UP000594263">
    <property type="component" value="Unplaced"/>
</dbReference>
<dbReference type="PROSITE" id="PS00518">
    <property type="entry name" value="ZF_RING_1"/>
    <property type="match status" value="1"/>
</dbReference>
<keyword evidence="10 14" id="KW-0863">Zinc-finger</keyword>
<evidence type="ECO:0000256" key="10">
    <source>
        <dbReference type="ARBA" id="ARBA00022771"/>
    </source>
</evidence>
<dbReference type="InterPro" id="IPR013083">
    <property type="entry name" value="Znf_RING/FYVE/PHD"/>
</dbReference>
<dbReference type="Gene3D" id="1.20.120.1750">
    <property type="match status" value="1"/>
</dbReference>
<feature type="domain" description="RING-type" evidence="16">
    <location>
        <begin position="369"/>
        <end position="417"/>
    </location>
</feature>
<dbReference type="PROSITE" id="PS51873">
    <property type="entry name" value="TRIAD"/>
    <property type="match status" value="1"/>
</dbReference>
<feature type="region of interest" description="Disordered" evidence="15">
    <location>
        <begin position="1"/>
        <end position="90"/>
    </location>
</feature>
<feature type="compositionally biased region" description="Basic residues" evidence="15">
    <location>
        <begin position="71"/>
        <end position="82"/>
    </location>
</feature>
<keyword evidence="12" id="KW-0862">Zinc</keyword>
<evidence type="ECO:0000256" key="5">
    <source>
        <dbReference type="ARBA" id="ARBA00005884"/>
    </source>
</evidence>
<evidence type="ECO:0000256" key="2">
    <source>
        <dbReference type="ARBA" id="ARBA00001947"/>
    </source>
</evidence>
<dbReference type="InterPro" id="IPR047548">
    <property type="entry name" value="Rcat_RBR_RNF14"/>
</dbReference>
<accession>A0A7N0U4P1</accession>
<evidence type="ECO:0000256" key="3">
    <source>
        <dbReference type="ARBA" id="ARBA00003976"/>
    </source>
</evidence>
<protein>
    <recommendedName>
        <fullName evidence="6">RBR-type E3 ubiquitin transferase</fullName>
        <ecNumber evidence="6">2.3.2.31</ecNumber>
    </recommendedName>
</protein>
<dbReference type="GO" id="GO:0061630">
    <property type="term" value="F:ubiquitin protein ligase activity"/>
    <property type="evidence" value="ECO:0007669"/>
    <property type="project" value="UniProtKB-EC"/>
</dbReference>
<feature type="compositionally biased region" description="Basic and acidic residues" evidence="15">
    <location>
        <begin position="20"/>
        <end position="40"/>
    </location>
</feature>
<evidence type="ECO:0000313" key="20">
    <source>
        <dbReference type="Proteomes" id="UP000594263"/>
    </source>
</evidence>
<dbReference type="CDD" id="cd20341">
    <property type="entry name" value="BRcat_RBR_RNF14"/>
    <property type="match status" value="1"/>
</dbReference>
<keyword evidence="9" id="KW-0677">Repeat</keyword>
<evidence type="ECO:0000313" key="19">
    <source>
        <dbReference type="EnsemblPlants" id="Kaladp0053s0588.1.v1.1"/>
    </source>
</evidence>
<keyword evidence="11" id="KW-0833">Ubl conjugation pathway</keyword>
<dbReference type="PROSITE" id="PS50089">
    <property type="entry name" value="ZF_RING_2"/>
    <property type="match status" value="1"/>
</dbReference>
<reference evidence="19" key="1">
    <citation type="submission" date="2021-01" db="UniProtKB">
        <authorList>
            <consortium name="EnsemblPlants"/>
        </authorList>
    </citation>
    <scope>IDENTIFICATION</scope>
</reference>
<dbReference type="SMART" id="SM00591">
    <property type="entry name" value="RWD"/>
    <property type="match status" value="1"/>
</dbReference>
<feature type="domain" description="RING-type" evidence="18">
    <location>
        <begin position="365"/>
        <end position="590"/>
    </location>
</feature>
<evidence type="ECO:0000256" key="1">
    <source>
        <dbReference type="ARBA" id="ARBA00001798"/>
    </source>
</evidence>
<dbReference type="CDD" id="cd20354">
    <property type="entry name" value="Rcat_RBR_RNF14"/>
    <property type="match status" value="1"/>
</dbReference>
<dbReference type="Pfam" id="PF01485">
    <property type="entry name" value="IBR"/>
    <property type="match status" value="1"/>
</dbReference>
<dbReference type="UniPathway" id="UPA00143"/>
<evidence type="ECO:0000256" key="8">
    <source>
        <dbReference type="ARBA" id="ARBA00022723"/>
    </source>
</evidence>
<keyword evidence="20" id="KW-1185">Reference proteome</keyword>
<dbReference type="InterPro" id="IPR031127">
    <property type="entry name" value="E3_UB_ligase_RBR"/>
</dbReference>
<evidence type="ECO:0000256" key="15">
    <source>
        <dbReference type="SAM" id="MobiDB-lite"/>
    </source>
</evidence>
<dbReference type="AlphaFoldDB" id="A0A7N0U4P1"/>
<comment type="pathway">
    <text evidence="4">Protein modification; protein ubiquitination.</text>
</comment>
<dbReference type="InterPro" id="IPR002867">
    <property type="entry name" value="IBR_dom"/>
</dbReference>
<proteinExistence type="inferred from homology"/>
<evidence type="ECO:0000256" key="7">
    <source>
        <dbReference type="ARBA" id="ARBA00022679"/>
    </source>
</evidence>
<dbReference type="InterPro" id="IPR016135">
    <property type="entry name" value="UBQ-conjugating_enzyme/RWD"/>
</dbReference>
<dbReference type="Gene3D" id="3.10.110.10">
    <property type="entry name" value="Ubiquitin Conjugating Enzyme"/>
    <property type="match status" value="1"/>
</dbReference>
<evidence type="ECO:0000256" key="12">
    <source>
        <dbReference type="ARBA" id="ARBA00022833"/>
    </source>
</evidence>
<comment type="similarity">
    <text evidence="5">Belongs to the RBR family. Ariadne subfamily.</text>
</comment>
<dbReference type="SUPFAM" id="SSF54495">
    <property type="entry name" value="UBC-like"/>
    <property type="match status" value="1"/>
</dbReference>
<dbReference type="EnsemblPlants" id="Kaladp0053s0588.1.v1.1">
    <property type="protein sequence ID" value="Kaladp0053s0588.1.v1.1"/>
    <property type="gene ID" value="Kaladp0053s0588.v1.1"/>
</dbReference>
<dbReference type="Pfam" id="PF22191">
    <property type="entry name" value="IBR_1"/>
    <property type="match status" value="1"/>
</dbReference>
<dbReference type="InterPro" id="IPR044066">
    <property type="entry name" value="TRIAD_supradom"/>
</dbReference>
<dbReference type="SUPFAM" id="SSF57850">
    <property type="entry name" value="RING/U-box"/>
    <property type="match status" value="3"/>
</dbReference>
<feature type="domain" description="RWD" evidence="17">
    <location>
        <begin position="183"/>
        <end position="312"/>
    </location>
</feature>
<dbReference type="InterPro" id="IPR017907">
    <property type="entry name" value="Znf_RING_CS"/>
</dbReference>
<dbReference type="OMA" id="DFIRLPC"/>
<dbReference type="PROSITE" id="PS50908">
    <property type="entry name" value="RWD"/>
    <property type="match status" value="1"/>
</dbReference>
<comment type="similarity">
    <text evidence="13">Belongs to the RBR family. RNF14 subfamily.</text>
</comment>
<evidence type="ECO:0000256" key="14">
    <source>
        <dbReference type="PROSITE-ProRule" id="PRU00175"/>
    </source>
</evidence>
<evidence type="ECO:0000256" key="13">
    <source>
        <dbReference type="ARBA" id="ARBA00044508"/>
    </source>
</evidence>
<evidence type="ECO:0000259" key="16">
    <source>
        <dbReference type="PROSITE" id="PS50089"/>
    </source>
</evidence>
<dbReference type="CDD" id="cd23820">
    <property type="entry name" value="RWD_RNF14"/>
    <property type="match status" value="1"/>
</dbReference>
<comment type="cofactor">
    <cofactor evidence="2">
        <name>Zn(2+)</name>
        <dbReference type="ChEBI" id="CHEBI:29105"/>
    </cofactor>
</comment>
<evidence type="ECO:0000259" key="17">
    <source>
        <dbReference type="PROSITE" id="PS50908"/>
    </source>
</evidence>
<evidence type="ECO:0000259" key="18">
    <source>
        <dbReference type="PROSITE" id="PS51873"/>
    </source>
</evidence>
<dbReference type="InterPro" id="IPR001841">
    <property type="entry name" value="Znf_RING"/>
</dbReference>
<evidence type="ECO:0000256" key="6">
    <source>
        <dbReference type="ARBA" id="ARBA00012251"/>
    </source>
</evidence>
<sequence length="637" mass="71698">MNSARRGRGRSRGGGRQQRRSRDMWTVKPSPDHKSPKVDTIRTLISVESSPAPYTAKPSYTAADGVDTNHGRRPRDRNRGKRGSVAGAVDEEVSSLIPEVSEFVLGDGGAQTAGDLSLNSDDDLRKIEIAGTEEQVEEAAEGSDLVNDVDGRMWRTLEELRLSCQEVKLTEEQLSLNDHLQEDELLAMESIYGENAINLQILGGLRTFQIRLHLEAPGEFVVAASLNSSTAGSDDDSYNLKVQYLPPIVLTCLLPNSYPSNLPPIFTISVKWLDSTKISTLCSMLDAIWNEQSGQEVIYQWAQWLYNSSLPCLGIENKIVLDLSKACPPKDKDKRAISGIVSPKVGVQFLKNYNDERCHQSFVQSLHQCCICFIEYPGTEFARLPCHHYFCWTCLKTYSNITVNEGTVNKLQCPTAKCGGMIPPDLLKRLLGEEAFERWESLTLQKSLESMSDVSYCPRCETACIEDEDHFAQCFKCFYSFCSLCMEKRHVGIQCMTPELKLQILQDRQNSSQVREDQKRKERDKISEILSVKEIHRDSKQCPTCNMAISRTEGCNKMVCGNCENYFCYSCGKAIDGYDHFKEGGCNLFTEKMVREWEERINVRQMLGQVQVEAAPDRAHGCPNCRQLNVKVGKIPL</sequence>
<dbReference type="GO" id="GO:0016567">
    <property type="term" value="P:protein ubiquitination"/>
    <property type="evidence" value="ECO:0007669"/>
    <property type="project" value="UniProtKB-UniPathway"/>
</dbReference>
<dbReference type="PANTHER" id="PTHR11685">
    <property type="entry name" value="RBR FAMILY RING FINGER AND IBR DOMAIN-CONTAINING"/>
    <property type="match status" value="1"/>
</dbReference>
<dbReference type="SMART" id="SM00647">
    <property type="entry name" value="IBR"/>
    <property type="match status" value="2"/>
</dbReference>
<comment type="function">
    <text evidence="3">Might act as an E3 ubiquitin-protein ligase, or as part of E3 complex, which accepts ubiquitin from specific E2 ubiquitin-conjugating enzymes and then transfers it to substrates.</text>
</comment>